<dbReference type="PANTHER" id="PTHR47966:SF65">
    <property type="entry name" value="ASPARTIC-TYPE ENDOPEPTIDASE"/>
    <property type="match status" value="1"/>
</dbReference>
<evidence type="ECO:0000256" key="3">
    <source>
        <dbReference type="PIRSR" id="PIRSR601461-2"/>
    </source>
</evidence>
<feature type="domain" description="Peptidase A1" evidence="6">
    <location>
        <begin position="66"/>
        <end position="392"/>
    </location>
</feature>
<dbReference type="PRINTS" id="PR00792">
    <property type="entry name" value="PEPSIN"/>
</dbReference>
<comment type="similarity">
    <text evidence="1">Belongs to the peptidase A1 family.</text>
</comment>
<evidence type="ECO:0000313" key="8">
    <source>
        <dbReference type="Proteomes" id="UP000006701"/>
    </source>
</evidence>
<evidence type="ECO:0000259" key="6">
    <source>
        <dbReference type="PROSITE" id="PS51767"/>
    </source>
</evidence>
<protein>
    <submittedName>
        <fullName evidence="7">Aspartic protease family protein</fullName>
    </submittedName>
</protein>
<feature type="disulfide bond" evidence="3">
    <location>
        <begin position="313"/>
        <end position="351"/>
    </location>
</feature>
<dbReference type="OMA" id="YFTICEN"/>
<dbReference type="SMR" id="A1C5I7"/>
<dbReference type="KEGG" id="act:ACLA_003680"/>
<evidence type="ECO:0000313" key="7">
    <source>
        <dbReference type="EMBL" id="EAW14955.1"/>
    </source>
</evidence>
<dbReference type="OrthoDB" id="771136at2759"/>
<dbReference type="Gene3D" id="2.40.70.10">
    <property type="entry name" value="Acid Proteases"/>
    <property type="match status" value="2"/>
</dbReference>
<keyword evidence="5" id="KW-0732">Signal</keyword>
<evidence type="ECO:0000256" key="2">
    <source>
        <dbReference type="ARBA" id="ARBA00022801"/>
    </source>
</evidence>
<evidence type="ECO:0000256" key="4">
    <source>
        <dbReference type="SAM" id="MobiDB-lite"/>
    </source>
</evidence>
<keyword evidence="3" id="KW-1015">Disulfide bond</keyword>
<dbReference type="VEuPathDB" id="FungiDB:ACLA_003680"/>
<dbReference type="GO" id="GO:0004190">
    <property type="term" value="F:aspartic-type endopeptidase activity"/>
    <property type="evidence" value="ECO:0007669"/>
    <property type="project" value="InterPro"/>
</dbReference>
<dbReference type="PROSITE" id="PS51767">
    <property type="entry name" value="PEPTIDASE_A1"/>
    <property type="match status" value="1"/>
</dbReference>
<dbReference type="EMBL" id="DS027004">
    <property type="protein sequence ID" value="EAW14955.1"/>
    <property type="molecule type" value="Genomic_DNA"/>
</dbReference>
<dbReference type="eggNOG" id="KOG1339">
    <property type="taxonomic scope" value="Eukaryota"/>
</dbReference>
<gene>
    <name evidence="7" type="ORF">ACLA_003680</name>
</gene>
<evidence type="ECO:0000256" key="5">
    <source>
        <dbReference type="SAM" id="SignalP"/>
    </source>
</evidence>
<dbReference type="InterPro" id="IPR001461">
    <property type="entry name" value="Aspartic_peptidase_A1"/>
</dbReference>
<evidence type="ECO:0000256" key="1">
    <source>
        <dbReference type="ARBA" id="ARBA00007447"/>
    </source>
</evidence>
<dbReference type="SUPFAM" id="SSF50630">
    <property type="entry name" value="Acid proteases"/>
    <property type="match status" value="1"/>
</dbReference>
<proteinExistence type="inferred from homology"/>
<reference evidence="7 8" key="1">
    <citation type="journal article" date="2008" name="PLoS Genet.">
        <title>Genomic islands in the pathogenic filamentous fungus Aspergillus fumigatus.</title>
        <authorList>
            <person name="Fedorova N.D."/>
            <person name="Khaldi N."/>
            <person name="Joardar V.S."/>
            <person name="Maiti R."/>
            <person name="Amedeo P."/>
            <person name="Anderson M.J."/>
            <person name="Crabtree J."/>
            <person name="Silva J.C."/>
            <person name="Badger J.H."/>
            <person name="Albarraq A."/>
            <person name="Angiuoli S."/>
            <person name="Bussey H."/>
            <person name="Bowyer P."/>
            <person name="Cotty P.J."/>
            <person name="Dyer P.S."/>
            <person name="Egan A."/>
            <person name="Galens K."/>
            <person name="Fraser-Liggett C.M."/>
            <person name="Haas B.J."/>
            <person name="Inman J.M."/>
            <person name="Kent R."/>
            <person name="Lemieux S."/>
            <person name="Malavazi I."/>
            <person name="Orvis J."/>
            <person name="Roemer T."/>
            <person name="Ronning C.M."/>
            <person name="Sundaram J.P."/>
            <person name="Sutton G."/>
            <person name="Turner G."/>
            <person name="Venter J.C."/>
            <person name="White O.R."/>
            <person name="Whitty B.R."/>
            <person name="Youngman P."/>
            <person name="Wolfe K.H."/>
            <person name="Goldman G.H."/>
            <person name="Wortman J.R."/>
            <person name="Jiang B."/>
            <person name="Denning D.W."/>
            <person name="Nierman W.C."/>
        </authorList>
    </citation>
    <scope>NUCLEOTIDE SEQUENCE [LARGE SCALE GENOMIC DNA]</scope>
    <source>
        <strain evidence="8">ATCC 1007 / CBS 513.65 / DSM 816 / NCTC 3887 / NRRL 1</strain>
    </source>
</reference>
<dbReference type="HOGENOM" id="CLU_013253_9_3_1"/>
<feature type="region of interest" description="Disordered" evidence="4">
    <location>
        <begin position="424"/>
        <end position="452"/>
    </location>
</feature>
<keyword evidence="7" id="KW-0645">Protease</keyword>
<accession>A1C5I7</accession>
<keyword evidence="2" id="KW-0378">Hydrolase</keyword>
<sequence length="473" mass="50727">MRGASAVCLLCIAAPLTSALSLVKKDAPAVLELGIQHHPNAARSYAKRDDGSFRLQSNFNVRENFFHANISVGSPPQWMEVHLHVGTDQTWFQAANSTSCQWYRNHMDCGGQGGYNSSASKTAQWVGSGFKDIDYSGEGAVLTDVVDLGAVKLDAMEFGVVYDGITESTLGLGYGLNNSTSISLPHALANAGFIQSPAFSMWLEPGTLPRLSALNNGSVLFGGVNKAKYIEPLYTLPIVQPAGLPKAFRVEMTGLSLSTEKGTTTVNTEPFPLDAKLDTRTSVTWVPEAVTKQLFAQLNVTGVADEGQVMMPCDSDANVTFSFGGASFDLQLFMFLSQQSPINLEIYNGSCYLGIVPNTRLHKDEGSVILGTNFLKWVYAVYDMGSDRVSLAKRNWARPLHDEILEITPQGGIPDATVVNSFGGDQGDGASKADNKTSASDKGSDKDKSGSSRLELATGLGWCLFSALAFAFV</sequence>
<dbReference type="GO" id="GO:0006508">
    <property type="term" value="P:proteolysis"/>
    <property type="evidence" value="ECO:0007669"/>
    <property type="project" value="UniProtKB-KW"/>
</dbReference>
<name>A1C5I7_ASPCL</name>
<dbReference type="RefSeq" id="XP_001276381.1">
    <property type="nucleotide sequence ID" value="XM_001276380.1"/>
</dbReference>
<dbReference type="InterPro" id="IPR021109">
    <property type="entry name" value="Peptidase_aspartic_dom_sf"/>
</dbReference>
<dbReference type="PANTHER" id="PTHR47966">
    <property type="entry name" value="BETA-SITE APP-CLEAVING ENZYME, ISOFORM A-RELATED"/>
    <property type="match status" value="1"/>
</dbReference>
<dbReference type="Pfam" id="PF00026">
    <property type="entry name" value="Asp"/>
    <property type="match status" value="1"/>
</dbReference>
<dbReference type="Proteomes" id="UP000006701">
    <property type="component" value="Unassembled WGS sequence"/>
</dbReference>
<organism evidence="7 8">
    <name type="scientific">Aspergillus clavatus (strain ATCC 1007 / CBS 513.65 / DSM 816 / NCTC 3887 / NRRL 1 / QM 1276 / 107)</name>
    <dbReference type="NCBI Taxonomy" id="344612"/>
    <lineage>
        <taxon>Eukaryota</taxon>
        <taxon>Fungi</taxon>
        <taxon>Dikarya</taxon>
        <taxon>Ascomycota</taxon>
        <taxon>Pezizomycotina</taxon>
        <taxon>Eurotiomycetes</taxon>
        <taxon>Eurotiomycetidae</taxon>
        <taxon>Eurotiales</taxon>
        <taxon>Aspergillaceae</taxon>
        <taxon>Aspergillus</taxon>
        <taxon>Aspergillus subgen. Fumigati</taxon>
    </lineage>
</organism>
<dbReference type="InterPro" id="IPR033121">
    <property type="entry name" value="PEPTIDASE_A1"/>
</dbReference>
<keyword evidence="8" id="KW-1185">Reference proteome</keyword>
<feature type="chain" id="PRO_5002633293" evidence="5">
    <location>
        <begin position="20"/>
        <end position="473"/>
    </location>
</feature>
<dbReference type="GeneID" id="4708429"/>
<feature type="signal peptide" evidence="5">
    <location>
        <begin position="1"/>
        <end position="19"/>
    </location>
</feature>
<dbReference type="AlphaFoldDB" id="A1C5I7"/>